<evidence type="ECO:0000256" key="3">
    <source>
        <dbReference type="ARBA" id="ARBA00008178"/>
    </source>
</evidence>
<evidence type="ECO:0000256" key="7">
    <source>
        <dbReference type="RuleBase" id="RU004473"/>
    </source>
</evidence>
<comment type="similarity">
    <text evidence="3 7">Belongs to the NAD(P)-dependent epimerase/dehydratase family. dTDP-glucose dehydratase subfamily.</text>
</comment>
<evidence type="ECO:0000256" key="6">
    <source>
        <dbReference type="ARBA" id="ARBA00023239"/>
    </source>
</evidence>
<evidence type="ECO:0000256" key="5">
    <source>
        <dbReference type="ARBA" id="ARBA00023027"/>
    </source>
</evidence>
<dbReference type="CDD" id="cd05246">
    <property type="entry name" value="dTDP_GD_SDR_e"/>
    <property type="match status" value="1"/>
</dbReference>
<feature type="domain" description="NAD(P)-binding" evidence="9">
    <location>
        <begin position="18"/>
        <end position="355"/>
    </location>
</feature>
<comment type="caution">
    <text evidence="10">The sequence shown here is derived from an EMBL/GenBank/DDBJ whole genome shotgun (WGS) entry which is preliminary data.</text>
</comment>
<feature type="transmembrane region" description="Helical" evidence="8">
    <location>
        <begin position="12"/>
        <end position="35"/>
    </location>
</feature>
<evidence type="ECO:0000259" key="9">
    <source>
        <dbReference type="Pfam" id="PF16363"/>
    </source>
</evidence>
<dbReference type="InterPro" id="IPR016040">
    <property type="entry name" value="NAD(P)-bd_dom"/>
</dbReference>
<dbReference type="Gene3D" id="3.40.50.720">
    <property type="entry name" value="NAD(P)-binding Rossmann-like Domain"/>
    <property type="match status" value="1"/>
</dbReference>
<dbReference type="Gene3D" id="3.90.25.10">
    <property type="entry name" value="UDP-galactose 4-epimerase, domain 1"/>
    <property type="match status" value="1"/>
</dbReference>
<keyword evidence="8" id="KW-0812">Transmembrane</keyword>
<accession>A0A4Q7VDP4</accession>
<name>A0A4Q7VDP4_9BURK</name>
<evidence type="ECO:0000256" key="2">
    <source>
        <dbReference type="ARBA" id="ARBA00001911"/>
    </source>
</evidence>
<dbReference type="NCBIfam" id="TIGR01181">
    <property type="entry name" value="dTDP_gluc_dehyt"/>
    <property type="match status" value="1"/>
</dbReference>
<dbReference type="SUPFAM" id="SSF51735">
    <property type="entry name" value="NAD(P)-binding Rossmann-fold domains"/>
    <property type="match status" value="1"/>
</dbReference>
<dbReference type="GO" id="GO:0008460">
    <property type="term" value="F:dTDP-glucose 4,6-dehydratase activity"/>
    <property type="evidence" value="ECO:0007669"/>
    <property type="project" value="UniProtKB-EC"/>
</dbReference>
<evidence type="ECO:0000313" key="11">
    <source>
        <dbReference type="Proteomes" id="UP000293398"/>
    </source>
</evidence>
<keyword evidence="5" id="KW-0520">NAD</keyword>
<gene>
    <name evidence="10" type="ORF">EV681_2554</name>
</gene>
<evidence type="ECO:0000313" key="10">
    <source>
        <dbReference type="EMBL" id="RZT94137.1"/>
    </source>
</evidence>
<dbReference type="InterPro" id="IPR005888">
    <property type="entry name" value="dTDP_Gluc_deHydtase"/>
</dbReference>
<proteinExistence type="inferred from homology"/>
<keyword evidence="8" id="KW-0472">Membrane</keyword>
<evidence type="ECO:0000256" key="1">
    <source>
        <dbReference type="ARBA" id="ARBA00001539"/>
    </source>
</evidence>
<keyword evidence="6 7" id="KW-0456">Lyase</keyword>
<keyword evidence="11" id="KW-1185">Reference proteome</keyword>
<dbReference type="InterPro" id="IPR020904">
    <property type="entry name" value="Sc_DH/Rdtase_CS"/>
</dbReference>
<evidence type="ECO:0000256" key="4">
    <source>
        <dbReference type="ARBA" id="ARBA00011990"/>
    </source>
</evidence>
<dbReference type="EC" id="4.2.1.46" evidence="4 7"/>
<dbReference type="Proteomes" id="UP000293398">
    <property type="component" value="Unassembled WGS sequence"/>
</dbReference>
<dbReference type="InterPro" id="IPR036291">
    <property type="entry name" value="NAD(P)-bd_dom_sf"/>
</dbReference>
<dbReference type="EMBL" id="SHKO01000002">
    <property type="protein sequence ID" value="RZT94137.1"/>
    <property type="molecule type" value="Genomic_DNA"/>
</dbReference>
<keyword evidence="8" id="KW-1133">Transmembrane helix</keyword>
<dbReference type="PANTHER" id="PTHR43000">
    <property type="entry name" value="DTDP-D-GLUCOSE 4,6-DEHYDRATASE-RELATED"/>
    <property type="match status" value="1"/>
</dbReference>
<comment type="catalytic activity">
    <reaction evidence="1 7">
        <text>dTDP-alpha-D-glucose = dTDP-4-dehydro-6-deoxy-alpha-D-glucose + H2O</text>
        <dbReference type="Rhea" id="RHEA:17221"/>
        <dbReference type="ChEBI" id="CHEBI:15377"/>
        <dbReference type="ChEBI" id="CHEBI:57477"/>
        <dbReference type="ChEBI" id="CHEBI:57649"/>
        <dbReference type="EC" id="4.2.1.46"/>
    </reaction>
</comment>
<evidence type="ECO:0000256" key="8">
    <source>
        <dbReference type="SAM" id="Phobius"/>
    </source>
</evidence>
<protein>
    <recommendedName>
        <fullName evidence="4 7">dTDP-glucose 4,6-dehydratase</fullName>
        <ecNumber evidence="4 7">4.2.1.46</ecNumber>
    </recommendedName>
</protein>
<dbReference type="Pfam" id="PF16363">
    <property type="entry name" value="GDP_Man_Dehyd"/>
    <property type="match status" value="1"/>
</dbReference>
<reference evidence="10 11" key="1">
    <citation type="submission" date="2019-02" db="EMBL/GenBank/DDBJ databases">
        <title>Genomic Encyclopedia of Type Strains, Phase IV (KMG-IV): sequencing the most valuable type-strain genomes for metagenomic binning, comparative biology and taxonomic classification.</title>
        <authorList>
            <person name="Goeker M."/>
        </authorList>
    </citation>
    <scope>NUCLEOTIDE SEQUENCE [LARGE SCALE GENOMIC DNA]</scope>
    <source>
        <strain evidence="10 11">DSM 23814</strain>
    </source>
</reference>
<dbReference type="PROSITE" id="PS00061">
    <property type="entry name" value="ADH_SHORT"/>
    <property type="match status" value="1"/>
</dbReference>
<organism evidence="10 11">
    <name type="scientific">Advenella incenata</name>
    <dbReference type="NCBI Taxonomy" id="267800"/>
    <lineage>
        <taxon>Bacteria</taxon>
        <taxon>Pseudomonadati</taxon>
        <taxon>Pseudomonadota</taxon>
        <taxon>Betaproteobacteria</taxon>
        <taxon>Burkholderiales</taxon>
        <taxon>Alcaligenaceae</taxon>
    </lineage>
</organism>
<sequence>MSHCNFHMTVPNAMASLLVTGGAGFIGANFVHYWLRQHPDDTLVVLDALTYAGNRSSLAGLECHANFTFVHGNICNTDKVIALLQQHRVDTIVHFAAESHVDRSIQGPDTFIQTNITGTHSLLKAARQVWIEVPALHKKAALPHRFHHVSTDEVFGSLAADQPAFTEDTPYAPNSPYSASKAAADHLVRAYHQTYGLATTLSRCSNNYGPYHYPEKLIPLTLTNILHNRPIPVFGDGLQVRDWLYVLDHVRAIEAILTQDQTGDTWNVGARCELTNLQLIHKLCQIMDHAFATRPPLRQQFAQATAARAGNSASLIRYVQDRPGHDRRYAMDPTKIEQQLGFVASEPFDAGIAKTVDWFLDNEPWWRSAASQLA</sequence>
<dbReference type="AlphaFoldDB" id="A0A4Q7VDP4"/>
<comment type="cofactor">
    <cofactor evidence="2 7">
        <name>NAD(+)</name>
        <dbReference type="ChEBI" id="CHEBI:57540"/>
    </cofactor>
</comment>
<dbReference type="GO" id="GO:0009225">
    <property type="term" value="P:nucleotide-sugar metabolic process"/>
    <property type="evidence" value="ECO:0007669"/>
    <property type="project" value="InterPro"/>
</dbReference>